<reference evidence="4" key="1">
    <citation type="submission" date="2018-06" db="EMBL/GenBank/DDBJ databases">
        <authorList>
            <person name="Zhirakovskaya E."/>
        </authorList>
    </citation>
    <scope>NUCLEOTIDE SEQUENCE</scope>
</reference>
<dbReference type="EC" id="2.1.3.-" evidence="4"/>
<dbReference type="Gene3D" id="3.90.870.20">
    <property type="entry name" value="Carbamoyltransferase, C-terminal domain"/>
    <property type="match status" value="1"/>
</dbReference>
<evidence type="ECO:0000259" key="3">
    <source>
        <dbReference type="Pfam" id="PF16861"/>
    </source>
</evidence>
<dbReference type="InterPro" id="IPR003696">
    <property type="entry name" value="Carbtransf_dom"/>
</dbReference>
<dbReference type="AlphaFoldDB" id="A0A3B0UJY5"/>
<comment type="similarity">
    <text evidence="1">Belongs to the NodU/CmcH family.</text>
</comment>
<dbReference type="Pfam" id="PF02543">
    <property type="entry name" value="Carbam_trans_N"/>
    <property type="match status" value="1"/>
</dbReference>
<organism evidence="4">
    <name type="scientific">hydrothermal vent metagenome</name>
    <dbReference type="NCBI Taxonomy" id="652676"/>
    <lineage>
        <taxon>unclassified sequences</taxon>
        <taxon>metagenomes</taxon>
        <taxon>ecological metagenomes</taxon>
    </lineage>
</organism>
<dbReference type="InterPro" id="IPR051338">
    <property type="entry name" value="NodU/CmcH_Carbamoyltrnsfr"/>
</dbReference>
<gene>
    <name evidence="4" type="ORF">MNBD_CHLOROFLEXI01-1822</name>
</gene>
<evidence type="ECO:0000259" key="2">
    <source>
        <dbReference type="Pfam" id="PF02543"/>
    </source>
</evidence>
<accession>A0A3B0UJY5</accession>
<evidence type="ECO:0000256" key="1">
    <source>
        <dbReference type="ARBA" id="ARBA00006129"/>
    </source>
</evidence>
<dbReference type="PANTHER" id="PTHR34847:SF1">
    <property type="entry name" value="NODULATION PROTEIN U"/>
    <property type="match status" value="1"/>
</dbReference>
<sequence length="615" mass="70212">MYILGVSCYYHDSAAAILCDGELIAASEEERFSRKKHDSGYPTLAIEFCLEQAGITAQDLDYVVFYEKPLQKFERILITTLQTFPRSYPVFRESMAAWFSEKLWIKGELLSKLDIPDEKMLFVEHHLSHAASSFFTSPYEEAAILTVDGVGEWTTTTLGKASAVWKQTPDGIPGTQTSNSIELFQEMKFPHSIGLLYSAFTAFLGFRVNNGEYKVMGMSPYGKPTRMDDIYKVFHMADDASFRLDMDYFAFHRSTNKSFSNKFIDLFGQPRVHDSVFYTPTTHPNKDHPDWDQHTAEQNQYYADIAMSIQRVTEDAMLKMVAHAYKQTGLKNLCIAGGVALNSVANGRIMREGPFESVYIQPAAGDAGGALGAALYAYHVLLGKPRKFFMESAYWGKSYTHDEHKAAIEDFGYSYEYVDDIDKVATHMVDDMLEKRVIALHQGRFEWGPRALGNRSIMADPRAAEMKYIVNERIKFREPFRPFAPVVLEERAPEFWQDLDDHKKTYPYRYMLAVCRTQPGMGEKIQAVDHEGSGRIQTVRREWNPLYYRAIELFGEATGVPVLLNTSFNLRGEPIVTTPTNALNTFTQSDIDTLYMDGFIVRKRQNKNRTIKKPE</sequence>
<dbReference type="GO" id="GO:0016740">
    <property type="term" value="F:transferase activity"/>
    <property type="evidence" value="ECO:0007669"/>
    <property type="project" value="UniProtKB-KW"/>
</dbReference>
<dbReference type="InterPro" id="IPR038152">
    <property type="entry name" value="Carbam_trans_C_sf"/>
</dbReference>
<protein>
    <submittedName>
        <fullName evidence="4">Nodulation protein nolO</fullName>
        <ecNumber evidence="4">2.1.3.-</ecNumber>
    </submittedName>
</protein>
<dbReference type="Pfam" id="PF16861">
    <property type="entry name" value="Carbam_trans_C"/>
    <property type="match status" value="1"/>
</dbReference>
<dbReference type="EMBL" id="UOEU01000135">
    <property type="protein sequence ID" value="VAW31018.1"/>
    <property type="molecule type" value="Genomic_DNA"/>
</dbReference>
<feature type="domain" description="Carbamoyltransferase" evidence="2">
    <location>
        <begin position="3"/>
        <end position="375"/>
    </location>
</feature>
<dbReference type="InterPro" id="IPR043129">
    <property type="entry name" value="ATPase_NBD"/>
</dbReference>
<dbReference type="SUPFAM" id="SSF53067">
    <property type="entry name" value="Actin-like ATPase domain"/>
    <property type="match status" value="1"/>
</dbReference>
<feature type="domain" description="Carbamoyltransferase C-terminal" evidence="3">
    <location>
        <begin position="431"/>
        <end position="603"/>
    </location>
</feature>
<keyword evidence="4" id="KW-0808">Transferase</keyword>
<dbReference type="CDD" id="cd24098">
    <property type="entry name" value="ASKHA_NBD_TobZ_N"/>
    <property type="match status" value="1"/>
</dbReference>
<dbReference type="InterPro" id="IPR031730">
    <property type="entry name" value="Carbam_trans_C"/>
</dbReference>
<evidence type="ECO:0000313" key="4">
    <source>
        <dbReference type="EMBL" id="VAW31018.1"/>
    </source>
</evidence>
<feature type="non-terminal residue" evidence="4">
    <location>
        <position position="615"/>
    </location>
</feature>
<dbReference type="PANTHER" id="PTHR34847">
    <property type="entry name" value="NODULATION PROTEIN U"/>
    <property type="match status" value="1"/>
</dbReference>
<proteinExistence type="inferred from homology"/>
<dbReference type="Gene3D" id="3.30.420.40">
    <property type="match status" value="2"/>
</dbReference>
<name>A0A3B0UJY5_9ZZZZ</name>